<dbReference type="FunFam" id="3.20.20.100:FF:000004">
    <property type="entry name" value="Oxidoreductase, aldo/keto reductase"/>
    <property type="match status" value="1"/>
</dbReference>
<dbReference type="EMBL" id="LACI01002688">
    <property type="protein sequence ID" value="KJU81453.1"/>
    <property type="molecule type" value="Genomic_DNA"/>
</dbReference>
<organism evidence="3 4">
    <name type="scientific">Candidatus Magnetobacterium bavaricum</name>
    <dbReference type="NCBI Taxonomy" id="29290"/>
    <lineage>
        <taxon>Bacteria</taxon>
        <taxon>Pseudomonadati</taxon>
        <taxon>Nitrospirota</taxon>
        <taxon>Thermodesulfovibrionia</taxon>
        <taxon>Thermodesulfovibrionales</taxon>
        <taxon>Candidatus Magnetobacteriaceae</taxon>
        <taxon>Candidatus Magnetobacterium</taxon>
    </lineage>
</organism>
<dbReference type="PANTHER" id="PTHR43364:SF4">
    <property type="entry name" value="NAD(P)-LINKED OXIDOREDUCTASE SUPERFAMILY PROTEIN"/>
    <property type="match status" value="1"/>
</dbReference>
<dbReference type="AlphaFoldDB" id="A0A0F3GL97"/>
<dbReference type="Pfam" id="PF00248">
    <property type="entry name" value="Aldo_ket_red"/>
    <property type="match status" value="1"/>
</dbReference>
<keyword evidence="4" id="KW-1185">Reference proteome</keyword>
<dbReference type="SUPFAM" id="SSF51430">
    <property type="entry name" value="NAD(P)-linked oxidoreductase"/>
    <property type="match status" value="1"/>
</dbReference>
<evidence type="ECO:0000313" key="3">
    <source>
        <dbReference type="EMBL" id="KJU81453.1"/>
    </source>
</evidence>
<proteinExistence type="predicted"/>
<dbReference type="GO" id="GO:0005829">
    <property type="term" value="C:cytosol"/>
    <property type="evidence" value="ECO:0007669"/>
    <property type="project" value="TreeGrafter"/>
</dbReference>
<dbReference type="InterPro" id="IPR023210">
    <property type="entry name" value="NADP_OxRdtase_dom"/>
</dbReference>
<dbReference type="InterPro" id="IPR036812">
    <property type="entry name" value="NAD(P)_OxRdtase_dom_sf"/>
</dbReference>
<sequence>MKYRLLGRSGLRVSELGLGCATFGTNWGSIGSDKEESRKIFNAFVEAGGNFLDTSNRYQESQSEQFLGDLIHPNRDRLVLATKYSLVDGLADQNDPNGNGNHRKNMVRSVEGSLKRLKTDYIDLLWAHIYDFTTPMDEMLRAMDDLVRQGKVLYIGASNYPAWWIARANTIADFHGWTPFVATQLEYAITERSCEPEFLPMCDELDIAWVCWSPLGGGIATGKYNRGKLNPNELYRLTDEVDDGKRHYWHNVTVRNLRIMDEVVKIAQEIGWPPVQVSLRWIMQQRVVAIPIFSARTVEQTKEDLGCLDFTLTDEQMKRLDQASLPAVASIMPEVGPYPYPMLEYGSPALPEFYSRLLLFGNTEYKIENHRRHFQFRYRR</sequence>
<accession>A0A0F3GL97</accession>
<protein>
    <submittedName>
        <fullName evidence="3">Oxidoreductase, aryl-alcohol dehydrogenase like protein</fullName>
    </submittedName>
</protein>
<keyword evidence="1" id="KW-0560">Oxidoreductase</keyword>
<dbReference type="PANTHER" id="PTHR43364">
    <property type="entry name" value="NADH-SPECIFIC METHYLGLYOXAL REDUCTASE-RELATED"/>
    <property type="match status" value="1"/>
</dbReference>
<feature type="domain" description="NADP-dependent oxidoreductase" evidence="2">
    <location>
        <begin position="15"/>
        <end position="323"/>
    </location>
</feature>
<evidence type="ECO:0000313" key="4">
    <source>
        <dbReference type="Proteomes" id="UP000033423"/>
    </source>
</evidence>
<evidence type="ECO:0000259" key="2">
    <source>
        <dbReference type="Pfam" id="PF00248"/>
    </source>
</evidence>
<reference evidence="3 4" key="1">
    <citation type="submission" date="2015-02" db="EMBL/GenBank/DDBJ databases">
        <title>Single-cell genomics of uncultivated deep-branching MTB reveals a conserved set of magnetosome genes.</title>
        <authorList>
            <person name="Kolinko S."/>
            <person name="Richter M."/>
            <person name="Glockner F.O."/>
            <person name="Brachmann A."/>
            <person name="Schuler D."/>
        </authorList>
    </citation>
    <scope>NUCLEOTIDE SEQUENCE [LARGE SCALE GENOMIC DNA]</scope>
    <source>
        <strain evidence="3">TM-1</strain>
    </source>
</reference>
<evidence type="ECO:0000256" key="1">
    <source>
        <dbReference type="ARBA" id="ARBA00023002"/>
    </source>
</evidence>
<dbReference type="CDD" id="cd19080">
    <property type="entry name" value="AKR_AKR9A_9B"/>
    <property type="match status" value="1"/>
</dbReference>
<dbReference type="Proteomes" id="UP000033423">
    <property type="component" value="Unassembled WGS sequence"/>
</dbReference>
<dbReference type="Gene3D" id="3.20.20.100">
    <property type="entry name" value="NADP-dependent oxidoreductase domain"/>
    <property type="match status" value="1"/>
</dbReference>
<dbReference type="InterPro" id="IPR050523">
    <property type="entry name" value="AKR_Detox_Biosynth"/>
</dbReference>
<gene>
    <name evidence="3" type="ORF">MBAV_006352</name>
</gene>
<dbReference type="GO" id="GO:0016491">
    <property type="term" value="F:oxidoreductase activity"/>
    <property type="evidence" value="ECO:0007669"/>
    <property type="project" value="UniProtKB-KW"/>
</dbReference>
<comment type="caution">
    <text evidence="3">The sequence shown here is derived from an EMBL/GenBank/DDBJ whole genome shotgun (WGS) entry which is preliminary data.</text>
</comment>
<name>A0A0F3GL97_9BACT</name>